<dbReference type="KEGG" id="yrh:AABB31_07475"/>
<proteinExistence type="predicted"/>
<dbReference type="PIRSF" id="PIRSF029730">
    <property type="entry name" value="UCP029730"/>
    <property type="match status" value="1"/>
</dbReference>
<reference evidence="1 2" key="2">
    <citation type="submission" date="2024-08" db="EMBL/GenBank/DDBJ databases">
        <title>Phylogenomic analyses of a clade within the roseobacter group suggest taxonomic reassignments of species of the genera Aestuariivita, Citreicella, Loktanella, Nautella, Pelagibaca, Ruegeria, Thalassobius, Thiobacimonas and Tropicibacter, and the proposal o.</title>
        <authorList>
            <person name="Jeon C.O."/>
        </authorList>
    </citation>
    <scope>NUCLEOTIDE SEQUENCE [LARGE SCALE GENOMIC DNA]</scope>
    <source>
        <strain evidence="1 2">SS1-5</strain>
    </source>
</reference>
<gene>
    <name evidence="1" type="ORF">AABB31_07475</name>
</gene>
<dbReference type="Proteomes" id="UP001470809">
    <property type="component" value="Chromosome"/>
</dbReference>
<dbReference type="RefSeq" id="WP_342077999.1">
    <property type="nucleotide sequence ID" value="NZ_CP151767.2"/>
</dbReference>
<dbReference type="Gene3D" id="3.40.630.40">
    <property type="entry name" value="Zn-dependent exopeptidases"/>
    <property type="match status" value="1"/>
</dbReference>
<dbReference type="SUPFAM" id="SSF53187">
    <property type="entry name" value="Zn-dependent exopeptidases"/>
    <property type="match status" value="1"/>
</dbReference>
<accession>A0AAN0MF93</accession>
<dbReference type="EMBL" id="CP151767">
    <property type="protein sequence ID" value="WZU68708.1"/>
    <property type="molecule type" value="Genomic_DNA"/>
</dbReference>
<organism evidence="1 2">
    <name type="scientific">Yoonia rhodophyticola</name>
    <dbReference type="NCBI Taxonomy" id="3137370"/>
    <lineage>
        <taxon>Bacteria</taxon>
        <taxon>Pseudomonadati</taxon>
        <taxon>Pseudomonadota</taxon>
        <taxon>Alphaproteobacteria</taxon>
        <taxon>Rhodobacterales</taxon>
        <taxon>Paracoccaceae</taxon>
        <taxon>Yoonia</taxon>
    </lineage>
</organism>
<dbReference type="InterPro" id="IPR011227">
    <property type="entry name" value="UCP029730"/>
</dbReference>
<dbReference type="InterPro" id="IPR007709">
    <property type="entry name" value="N-FG_amidohydro"/>
</dbReference>
<protein>
    <submittedName>
        <fullName evidence="1">N-formylglutamate amidohydrolase</fullName>
    </submittedName>
</protein>
<evidence type="ECO:0000313" key="2">
    <source>
        <dbReference type="Proteomes" id="UP001470809"/>
    </source>
</evidence>
<reference evidence="2" key="1">
    <citation type="submission" date="2024-04" db="EMBL/GenBank/DDBJ databases">
        <title>Phylogenomic analyses of a clade within the roseobacter group suggest taxonomic reassignments of species of the genera Aestuariivita, Citreicella, Loktanella, Nautella, Pelagibaca, Ruegeria, Thalassobius, Thiobacimonas and Tropicibacter, and the proposal o.</title>
        <authorList>
            <person name="Jeon C.O."/>
        </authorList>
    </citation>
    <scope>NUCLEOTIDE SEQUENCE [LARGE SCALE GENOMIC DNA]</scope>
    <source>
        <strain evidence="2">SS1-5</strain>
    </source>
</reference>
<dbReference type="AlphaFoldDB" id="A0AAN0MF93"/>
<sequence>MSHPAYEIIGQDRPGRWIISCDHASNHVPDWVSGGDLGLPAEDMQRHIAYDIGAAAVATGLAAALDSPALLSRFSRLVIDPNRGERDPTLLMQLNDGSIIPGNRFADASEKARRLEKLYHPYHAAYAALAQTRDRPVICAIHSFTRQYKGRAPRPWEVGVLYGPDPRLAKPFLQACIAQGWCVGDNQPYQGHFPDDAVDKHALQKGRPNLLIEIRQDLIQDQTGQALWVNRLAPILTAVLAETGL</sequence>
<keyword evidence="2" id="KW-1185">Reference proteome</keyword>
<evidence type="ECO:0000313" key="1">
    <source>
        <dbReference type="EMBL" id="WZU68708.1"/>
    </source>
</evidence>
<dbReference type="Pfam" id="PF05013">
    <property type="entry name" value="FGase"/>
    <property type="match status" value="1"/>
</dbReference>
<name>A0AAN0MF93_9RHOB</name>